<dbReference type="PANTHER" id="PTHR31422">
    <property type="entry name" value="BNAANNG28530D PROTEIN"/>
    <property type="match status" value="1"/>
</dbReference>
<feature type="domain" description="GTD-binding" evidence="7">
    <location>
        <begin position="304"/>
        <end position="402"/>
    </location>
</feature>
<keyword evidence="4" id="KW-0472">Membrane</keyword>
<feature type="region of interest" description="Disordered" evidence="6">
    <location>
        <begin position="272"/>
        <end position="297"/>
    </location>
</feature>
<comment type="caution">
    <text evidence="8">The sequence shown here is derived from an EMBL/GenBank/DDBJ whole genome shotgun (WGS) entry which is preliminary data.</text>
</comment>
<name>A0ABQ9MR65_HEVBR</name>
<comment type="subcellular location">
    <subcellularLocation>
        <location evidence="1">Membrane</location>
    </subcellularLocation>
</comment>
<evidence type="ECO:0000256" key="5">
    <source>
        <dbReference type="SAM" id="Coils"/>
    </source>
</evidence>
<dbReference type="Pfam" id="PF04576">
    <property type="entry name" value="Zein-binding"/>
    <property type="match status" value="1"/>
</dbReference>
<keyword evidence="5" id="KW-0175">Coiled coil</keyword>
<dbReference type="InterPro" id="IPR007656">
    <property type="entry name" value="GTD-bd"/>
</dbReference>
<sequence length="622" mass="70356">MPCHAIRGWTFSGLVGAFLGLSITFLLLCASTLAYLASKFLGLLGLDLPCPCNSFFGVPDNANNTGLQKRLVDYPLPKIFSVQSSAKSKFPFGTLRNDLQFNSNKENDGNGDKHEGIGSEGEVSCISSSERRTDNFTGEDLAKMKGKSFVMGTLNLPDVKEGRYELKRKWVTRHRSRNGLRRRRKGSVDYNGKLHWVPSHKTLWSDAETRQSAPGRISESEDDTDKGCKDPANNFEGESACNVNGCEILDGKETSVDIGSKRKFSYDFELNESVDENEPAEKNASTAEEFNSHGNQVSDCNAKNTVRLLEQALEEEHAARAVLYIELEKERSAAASAADEAMAMILRLQEEKASIEMEARQCQRIIEEKYAYDAEEMNILKEILVRREREKYYLEKEVEAYRQKISGNEQLYAEMYGMSATKGEITLYTSDEDSVLKLPQSSDYIGEEEKAENVNWKDLRSTKYSEDKNCSNQIDIPRHPSPEKNPDEEKKAQKINATSKFIQSNIPPPHNLHQKAIDDKESEGDIHDVHVVDDQASVYKQVMRDKNRQLSTNAAATSKNPNISMGLPPTGSSRSRSLRYDMRRKSMSAFDVERFKIDNEIIWLREKLKFVQEGREKLHLTC</sequence>
<organism evidence="8 9">
    <name type="scientific">Hevea brasiliensis</name>
    <name type="common">Para rubber tree</name>
    <name type="synonym">Siphonia brasiliensis</name>
    <dbReference type="NCBI Taxonomy" id="3981"/>
    <lineage>
        <taxon>Eukaryota</taxon>
        <taxon>Viridiplantae</taxon>
        <taxon>Streptophyta</taxon>
        <taxon>Embryophyta</taxon>
        <taxon>Tracheophyta</taxon>
        <taxon>Spermatophyta</taxon>
        <taxon>Magnoliopsida</taxon>
        <taxon>eudicotyledons</taxon>
        <taxon>Gunneridae</taxon>
        <taxon>Pentapetalae</taxon>
        <taxon>rosids</taxon>
        <taxon>fabids</taxon>
        <taxon>Malpighiales</taxon>
        <taxon>Euphorbiaceae</taxon>
        <taxon>Crotonoideae</taxon>
        <taxon>Micrandreae</taxon>
        <taxon>Hevea</taxon>
    </lineage>
</organism>
<feature type="compositionally biased region" description="Basic and acidic residues" evidence="6">
    <location>
        <begin position="476"/>
        <end position="492"/>
    </location>
</feature>
<feature type="region of interest" description="Disordered" evidence="6">
    <location>
        <begin position="101"/>
        <end position="129"/>
    </location>
</feature>
<evidence type="ECO:0000259" key="7">
    <source>
        <dbReference type="PROSITE" id="PS51775"/>
    </source>
</evidence>
<evidence type="ECO:0000256" key="4">
    <source>
        <dbReference type="ARBA" id="ARBA00023136"/>
    </source>
</evidence>
<keyword evidence="2" id="KW-0812">Transmembrane</keyword>
<evidence type="ECO:0000256" key="1">
    <source>
        <dbReference type="ARBA" id="ARBA00004370"/>
    </source>
</evidence>
<feature type="compositionally biased region" description="Polar residues" evidence="6">
    <location>
        <begin position="283"/>
        <end position="297"/>
    </location>
</feature>
<keyword evidence="9" id="KW-1185">Reference proteome</keyword>
<evidence type="ECO:0000256" key="3">
    <source>
        <dbReference type="ARBA" id="ARBA00022989"/>
    </source>
</evidence>
<keyword evidence="3" id="KW-1133">Transmembrane helix</keyword>
<feature type="region of interest" description="Disordered" evidence="6">
    <location>
        <begin position="205"/>
        <end position="234"/>
    </location>
</feature>
<feature type="compositionally biased region" description="Basic and acidic residues" evidence="6">
    <location>
        <begin position="105"/>
        <end position="117"/>
    </location>
</feature>
<protein>
    <recommendedName>
        <fullName evidence="7">GTD-binding domain-containing protein</fullName>
    </recommendedName>
</protein>
<dbReference type="PROSITE" id="PS51775">
    <property type="entry name" value="GTD_BINDING"/>
    <property type="match status" value="1"/>
</dbReference>
<evidence type="ECO:0000313" key="8">
    <source>
        <dbReference type="EMBL" id="KAJ9182433.1"/>
    </source>
</evidence>
<evidence type="ECO:0000256" key="6">
    <source>
        <dbReference type="SAM" id="MobiDB-lite"/>
    </source>
</evidence>
<feature type="region of interest" description="Disordered" evidence="6">
    <location>
        <begin position="467"/>
        <end position="492"/>
    </location>
</feature>
<proteinExistence type="predicted"/>
<feature type="coiled-coil region" evidence="5">
    <location>
        <begin position="338"/>
        <end position="365"/>
    </location>
</feature>
<evidence type="ECO:0000313" key="9">
    <source>
        <dbReference type="Proteomes" id="UP001174677"/>
    </source>
</evidence>
<dbReference type="PANTHER" id="PTHR31422:SF49">
    <property type="entry name" value="GTD-BINDING DOMAIN-CONTAINING PROTEIN"/>
    <property type="match status" value="1"/>
</dbReference>
<feature type="compositionally biased region" description="Polar residues" evidence="6">
    <location>
        <begin position="552"/>
        <end position="563"/>
    </location>
</feature>
<accession>A0ABQ9MR65</accession>
<feature type="region of interest" description="Disordered" evidence="6">
    <location>
        <begin position="552"/>
        <end position="576"/>
    </location>
</feature>
<dbReference type="Proteomes" id="UP001174677">
    <property type="component" value="Chromosome 4"/>
</dbReference>
<gene>
    <name evidence="8" type="ORF">P3X46_006429</name>
</gene>
<dbReference type="EMBL" id="JARPOI010000004">
    <property type="protein sequence ID" value="KAJ9182433.1"/>
    <property type="molecule type" value="Genomic_DNA"/>
</dbReference>
<evidence type="ECO:0000256" key="2">
    <source>
        <dbReference type="ARBA" id="ARBA00022692"/>
    </source>
</evidence>
<reference evidence="8" key="1">
    <citation type="journal article" date="2023" name="Plant Biotechnol. J.">
        <title>Chromosome-level wild Hevea brasiliensis genome provides new tools for genomic-assisted breeding and valuable loci to elevate rubber yield.</title>
        <authorList>
            <person name="Cheng H."/>
            <person name="Song X."/>
            <person name="Hu Y."/>
            <person name="Wu T."/>
            <person name="Yang Q."/>
            <person name="An Z."/>
            <person name="Feng S."/>
            <person name="Deng Z."/>
            <person name="Wu W."/>
            <person name="Zeng X."/>
            <person name="Tu M."/>
            <person name="Wang X."/>
            <person name="Huang H."/>
        </authorList>
    </citation>
    <scope>NUCLEOTIDE SEQUENCE</scope>
    <source>
        <strain evidence="8">MT/VB/25A 57/8</strain>
    </source>
</reference>